<accession>A0A316EFD4</accession>
<dbReference type="PANTHER" id="PTHR34610:SF3">
    <property type="entry name" value="SSL7007 PROTEIN"/>
    <property type="match status" value="1"/>
</dbReference>
<organism evidence="2 3">
    <name type="scientific">Arcicella aurantiaca</name>
    <dbReference type="NCBI Taxonomy" id="591202"/>
    <lineage>
        <taxon>Bacteria</taxon>
        <taxon>Pseudomonadati</taxon>
        <taxon>Bacteroidota</taxon>
        <taxon>Cytophagia</taxon>
        <taxon>Cytophagales</taxon>
        <taxon>Flectobacillaceae</taxon>
        <taxon>Arcicella</taxon>
    </lineage>
</organism>
<feature type="domain" description="PIN" evidence="1">
    <location>
        <begin position="1"/>
        <end position="112"/>
    </location>
</feature>
<dbReference type="OrthoDB" id="9802590at2"/>
<dbReference type="NCBIfam" id="TIGR00305">
    <property type="entry name" value="putative toxin-antitoxin system toxin component, PIN family"/>
    <property type="match status" value="1"/>
</dbReference>
<keyword evidence="3" id="KW-1185">Reference proteome</keyword>
<proteinExistence type="predicted"/>
<gene>
    <name evidence="2" type="ORF">LV89_00651</name>
</gene>
<dbReference type="Pfam" id="PF13470">
    <property type="entry name" value="PIN_3"/>
    <property type="match status" value="1"/>
</dbReference>
<dbReference type="PANTHER" id="PTHR34610">
    <property type="entry name" value="SSL7007 PROTEIN"/>
    <property type="match status" value="1"/>
</dbReference>
<dbReference type="AlphaFoldDB" id="A0A316EFD4"/>
<dbReference type="InterPro" id="IPR029060">
    <property type="entry name" value="PIN-like_dom_sf"/>
</dbReference>
<sequence>MRIVLDTNILLVSVSDRSPYHLIFKSFIEERYEICVTTEILDEYAEILSKYSSQFLATNTLEVIENAANSVLITRYFAFELIKNDPDDNKFVDCAIASNADFIVTNDEHFNVLKEIPFPQVNVIPIDDFMEILKESI</sequence>
<evidence type="ECO:0000259" key="1">
    <source>
        <dbReference type="SMART" id="SM00670"/>
    </source>
</evidence>
<comment type="caution">
    <text evidence="2">The sequence shown here is derived from an EMBL/GenBank/DDBJ whole genome shotgun (WGS) entry which is preliminary data.</text>
</comment>
<name>A0A316EFD4_9BACT</name>
<dbReference type="InterPro" id="IPR002716">
    <property type="entry name" value="PIN_dom"/>
</dbReference>
<evidence type="ECO:0000313" key="2">
    <source>
        <dbReference type="EMBL" id="PWK28447.1"/>
    </source>
</evidence>
<protein>
    <submittedName>
        <fullName evidence="2">Putative PIN family toxin of toxin-antitoxin system</fullName>
    </submittedName>
</protein>
<evidence type="ECO:0000313" key="3">
    <source>
        <dbReference type="Proteomes" id="UP000245489"/>
    </source>
</evidence>
<dbReference type="SMART" id="SM00670">
    <property type="entry name" value="PINc"/>
    <property type="match status" value="1"/>
</dbReference>
<reference evidence="2 3" key="1">
    <citation type="submission" date="2018-05" db="EMBL/GenBank/DDBJ databases">
        <title>Genomic Encyclopedia of Archaeal and Bacterial Type Strains, Phase II (KMG-II): from individual species to whole genera.</title>
        <authorList>
            <person name="Goeker M."/>
        </authorList>
    </citation>
    <scope>NUCLEOTIDE SEQUENCE [LARGE SCALE GENOMIC DNA]</scope>
    <source>
        <strain evidence="2 3">DSM 22214</strain>
    </source>
</reference>
<dbReference type="RefSeq" id="WP_109741439.1">
    <property type="nucleotide sequence ID" value="NZ_QGGO01000003.1"/>
</dbReference>
<dbReference type="SUPFAM" id="SSF88723">
    <property type="entry name" value="PIN domain-like"/>
    <property type="match status" value="1"/>
</dbReference>
<dbReference type="InterPro" id="IPR002850">
    <property type="entry name" value="PIN_toxin-like"/>
</dbReference>
<dbReference type="EMBL" id="QGGO01000003">
    <property type="protein sequence ID" value="PWK28447.1"/>
    <property type="molecule type" value="Genomic_DNA"/>
</dbReference>
<dbReference type="Gene3D" id="3.40.50.1010">
    <property type="entry name" value="5'-nuclease"/>
    <property type="match status" value="1"/>
</dbReference>
<dbReference type="Proteomes" id="UP000245489">
    <property type="component" value="Unassembled WGS sequence"/>
</dbReference>